<sequence>MNDIYDKFTNSQTNFNSYFIFTQPDTQSNIPSQTTTSLSIICSSCKVDTSVSQGPVVTSTASNSQPGTFLTTENITEVYIPPNTVVIVKAVTAGNPRYIYYIPDPAMIDTWIKKTKKDREQKLRLMDNSKNEGSSSTMNLGFIEPNTTNCYKISFIGEEIFTLKFTSSKLNSNQKDLKKIMIILLISTIESQIITTTLYSTTSVTINPTITTILDSSITSTSSTIDTTTTNTNSTTTTSSIITTIPTDTPGLPSPPITTTSTNSIQGYTTTYVTTQDGITSVVILIIVTETFTLPTDNPGTPTTPTTTIDTSTTATSTASTSIPPNATASSNTIIRDRPLLIPLLIGLGTVIGVVLFIYLAVIICKTVITSETRQRAIDYMSDRLNCCNMC</sequence>
<feature type="transmembrane region" description="Helical" evidence="2">
    <location>
        <begin position="340"/>
        <end position="365"/>
    </location>
</feature>
<keyword evidence="2" id="KW-0812">Transmembrane</keyword>
<evidence type="ECO:0000256" key="2">
    <source>
        <dbReference type="SAM" id="Phobius"/>
    </source>
</evidence>
<accession>A0A397IPT0</accession>
<feature type="region of interest" description="Disordered" evidence="1">
    <location>
        <begin position="296"/>
        <end position="326"/>
    </location>
</feature>
<keyword evidence="2" id="KW-1133">Transmembrane helix</keyword>
<dbReference type="Proteomes" id="UP000266861">
    <property type="component" value="Unassembled WGS sequence"/>
</dbReference>
<feature type="region of interest" description="Disordered" evidence="1">
    <location>
        <begin position="224"/>
        <end position="255"/>
    </location>
</feature>
<protein>
    <submittedName>
        <fullName evidence="3">Uncharacterized protein</fullName>
    </submittedName>
</protein>
<comment type="caution">
    <text evidence="3">The sequence shown here is derived from an EMBL/GenBank/DDBJ whole genome shotgun (WGS) entry which is preliminary data.</text>
</comment>
<reference evidence="3 4" key="1">
    <citation type="submission" date="2018-08" db="EMBL/GenBank/DDBJ databases">
        <title>Genome and evolution of the arbuscular mycorrhizal fungus Diversispora epigaea (formerly Glomus versiforme) and its bacterial endosymbionts.</title>
        <authorList>
            <person name="Sun X."/>
            <person name="Fei Z."/>
            <person name="Harrison M."/>
        </authorList>
    </citation>
    <scope>NUCLEOTIDE SEQUENCE [LARGE SCALE GENOMIC DNA]</scope>
    <source>
        <strain evidence="3 4">IT104</strain>
    </source>
</reference>
<dbReference type="AlphaFoldDB" id="A0A397IPT0"/>
<evidence type="ECO:0000256" key="1">
    <source>
        <dbReference type="SAM" id="MobiDB-lite"/>
    </source>
</evidence>
<name>A0A397IPT0_9GLOM</name>
<dbReference type="EMBL" id="PQFF01000158">
    <property type="protein sequence ID" value="RHZ77981.1"/>
    <property type="molecule type" value="Genomic_DNA"/>
</dbReference>
<evidence type="ECO:0000313" key="3">
    <source>
        <dbReference type="EMBL" id="RHZ77981.1"/>
    </source>
</evidence>
<evidence type="ECO:0000313" key="4">
    <source>
        <dbReference type="Proteomes" id="UP000266861"/>
    </source>
</evidence>
<proteinExistence type="predicted"/>
<keyword evidence="2" id="KW-0472">Membrane</keyword>
<keyword evidence="4" id="KW-1185">Reference proteome</keyword>
<gene>
    <name evidence="3" type="ORF">Glove_168g154</name>
</gene>
<organism evidence="3 4">
    <name type="scientific">Diversispora epigaea</name>
    <dbReference type="NCBI Taxonomy" id="1348612"/>
    <lineage>
        <taxon>Eukaryota</taxon>
        <taxon>Fungi</taxon>
        <taxon>Fungi incertae sedis</taxon>
        <taxon>Mucoromycota</taxon>
        <taxon>Glomeromycotina</taxon>
        <taxon>Glomeromycetes</taxon>
        <taxon>Diversisporales</taxon>
        <taxon>Diversisporaceae</taxon>
        <taxon>Diversispora</taxon>
    </lineage>
</organism>